<keyword evidence="2" id="KW-0378">Hydrolase</keyword>
<keyword evidence="3" id="KW-0269">Exonuclease</keyword>
<reference evidence="5 6" key="1">
    <citation type="submission" date="2017-12" db="EMBL/GenBank/DDBJ databases">
        <title>Phylogenetic diversity of female urinary microbiome.</title>
        <authorList>
            <person name="Thomas-White K."/>
            <person name="Wolfe A.J."/>
        </authorList>
    </citation>
    <scope>NUCLEOTIDE SEQUENCE [LARGE SCALE GENOMIC DNA]</scope>
    <source>
        <strain evidence="5 6">UMB0250</strain>
    </source>
</reference>
<evidence type="ECO:0000313" key="6">
    <source>
        <dbReference type="Proteomes" id="UP000234545"/>
    </source>
</evidence>
<evidence type="ECO:0000313" key="5">
    <source>
        <dbReference type="EMBL" id="PKY67253.1"/>
    </source>
</evidence>
<dbReference type="Gene3D" id="3.30.420.10">
    <property type="entry name" value="Ribonuclease H-like superfamily/Ribonuclease H"/>
    <property type="match status" value="1"/>
</dbReference>
<dbReference type="SUPFAM" id="SSF53098">
    <property type="entry name" value="Ribonuclease H-like"/>
    <property type="match status" value="1"/>
</dbReference>
<dbReference type="CDD" id="cd06127">
    <property type="entry name" value="DEDDh"/>
    <property type="match status" value="1"/>
</dbReference>
<dbReference type="PANTHER" id="PTHR30231:SF4">
    <property type="entry name" value="PROTEIN NEN2"/>
    <property type="match status" value="1"/>
</dbReference>
<dbReference type="PANTHER" id="PTHR30231">
    <property type="entry name" value="DNA POLYMERASE III SUBUNIT EPSILON"/>
    <property type="match status" value="1"/>
</dbReference>
<dbReference type="InterPro" id="IPR012337">
    <property type="entry name" value="RNaseH-like_sf"/>
</dbReference>
<evidence type="ECO:0000256" key="2">
    <source>
        <dbReference type="ARBA" id="ARBA00022801"/>
    </source>
</evidence>
<organism evidence="5 6">
    <name type="scientific">Schaalia turicensis</name>
    <dbReference type="NCBI Taxonomy" id="131111"/>
    <lineage>
        <taxon>Bacteria</taxon>
        <taxon>Bacillati</taxon>
        <taxon>Actinomycetota</taxon>
        <taxon>Actinomycetes</taxon>
        <taxon>Actinomycetales</taxon>
        <taxon>Actinomycetaceae</taxon>
        <taxon>Schaalia</taxon>
    </lineage>
</organism>
<accession>A0A2I1I830</accession>
<gene>
    <name evidence="5" type="ORF">CYJ25_02465</name>
</gene>
<feature type="domain" description="Exonuclease" evidence="4">
    <location>
        <begin position="26"/>
        <end position="211"/>
    </location>
</feature>
<dbReference type="Pfam" id="PF00929">
    <property type="entry name" value="RNase_T"/>
    <property type="match status" value="1"/>
</dbReference>
<evidence type="ECO:0000256" key="1">
    <source>
        <dbReference type="ARBA" id="ARBA00022722"/>
    </source>
</evidence>
<dbReference type="InterPro" id="IPR036397">
    <property type="entry name" value="RNaseH_sf"/>
</dbReference>
<dbReference type="EMBL" id="PKKJ01000001">
    <property type="protein sequence ID" value="PKY67253.1"/>
    <property type="molecule type" value="Genomic_DNA"/>
</dbReference>
<dbReference type="SMART" id="SM00479">
    <property type="entry name" value="EXOIII"/>
    <property type="match status" value="1"/>
</dbReference>
<evidence type="ECO:0000259" key="4">
    <source>
        <dbReference type="SMART" id="SM00479"/>
    </source>
</evidence>
<dbReference type="AlphaFoldDB" id="A0A2I1I830"/>
<keyword evidence="1" id="KW-0540">Nuclease</keyword>
<dbReference type="Proteomes" id="UP000234545">
    <property type="component" value="Unassembled WGS sequence"/>
</dbReference>
<protein>
    <submittedName>
        <fullName evidence="5">DNA polymerase III subunit epsilon</fullName>
    </submittedName>
</protein>
<dbReference type="GO" id="GO:0003676">
    <property type="term" value="F:nucleic acid binding"/>
    <property type="evidence" value="ECO:0007669"/>
    <property type="project" value="InterPro"/>
</dbReference>
<proteinExistence type="predicted"/>
<comment type="caution">
    <text evidence="5">The sequence shown here is derived from an EMBL/GenBank/DDBJ whole genome shotgun (WGS) entry which is preliminary data.</text>
</comment>
<name>A0A2I1I830_9ACTO</name>
<dbReference type="NCBIfam" id="NF005927">
    <property type="entry name" value="PRK07942.1"/>
    <property type="match status" value="1"/>
</dbReference>
<sequence>MIAISFLHGLGDTGSMNENTSWIDQPWLGFDTETTGTNPLSDRLVTAALVLRRGGINPSGPDEVVTWLANPGVEIPESASAVHGISNEKAQTQGRDISEVLTEVADSLVAHWQRGFPVVVFNAAFDITLMNAELTRHGLQTLEERLGGPVGLILDPIVLDRHFDKYRKGKRTLTTMAPHYGVDPDPNAHTAEVDVSMTLDVLAKIAQAFGAPLTQSSAHALMALQASAFREWAEGLETYFARQGKPQQVDSQWPQRALNS</sequence>
<dbReference type="GO" id="GO:0008408">
    <property type="term" value="F:3'-5' exonuclease activity"/>
    <property type="evidence" value="ECO:0007669"/>
    <property type="project" value="TreeGrafter"/>
</dbReference>
<dbReference type="GO" id="GO:0005829">
    <property type="term" value="C:cytosol"/>
    <property type="evidence" value="ECO:0007669"/>
    <property type="project" value="TreeGrafter"/>
</dbReference>
<dbReference type="InterPro" id="IPR013520">
    <property type="entry name" value="Ribonucl_H"/>
</dbReference>
<dbReference type="OrthoDB" id="9791657at2"/>
<evidence type="ECO:0000256" key="3">
    <source>
        <dbReference type="ARBA" id="ARBA00022839"/>
    </source>
</evidence>